<feature type="compositionally biased region" description="Basic and acidic residues" evidence="1">
    <location>
        <begin position="1"/>
        <end position="10"/>
    </location>
</feature>
<feature type="region of interest" description="Disordered" evidence="1">
    <location>
        <begin position="1"/>
        <end position="21"/>
    </location>
</feature>
<organism evidence="3 4">
    <name type="scientific">Paenibacillus eucommiae</name>
    <dbReference type="NCBI Taxonomy" id="1355755"/>
    <lineage>
        <taxon>Bacteria</taxon>
        <taxon>Bacillati</taxon>
        <taxon>Bacillota</taxon>
        <taxon>Bacilli</taxon>
        <taxon>Bacillales</taxon>
        <taxon>Paenibacillaceae</taxon>
        <taxon>Paenibacillus</taxon>
    </lineage>
</organism>
<evidence type="ECO:0000256" key="1">
    <source>
        <dbReference type="SAM" id="MobiDB-lite"/>
    </source>
</evidence>
<keyword evidence="2" id="KW-1133">Transmembrane helix</keyword>
<name>A0ABS4IMX8_9BACL</name>
<accession>A0ABS4IMX8</accession>
<evidence type="ECO:0000256" key="2">
    <source>
        <dbReference type="SAM" id="Phobius"/>
    </source>
</evidence>
<dbReference type="Proteomes" id="UP001519287">
    <property type="component" value="Unassembled WGS sequence"/>
</dbReference>
<evidence type="ECO:0000313" key="3">
    <source>
        <dbReference type="EMBL" id="MBP1988923.1"/>
    </source>
</evidence>
<gene>
    <name evidence="3" type="ORF">J2Z66_000518</name>
</gene>
<keyword evidence="4" id="KW-1185">Reference proteome</keyword>
<dbReference type="EMBL" id="JAGGLB010000002">
    <property type="protein sequence ID" value="MBP1988923.1"/>
    <property type="molecule type" value="Genomic_DNA"/>
</dbReference>
<proteinExistence type="predicted"/>
<evidence type="ECO:0000313" key="4">
    <source>
        <dbReference type="Proteomes" id="UP001519287"/>
    </source>
</evidence>
<comment type="caution">
    <text evidence="3">The sequence shown here is derived from an EMBL/GenBank/DDBJ whole genome shotgun (WGS) entry which is preliminary data.</text>
</comment>
<keyword evidence="2" id="KW-0472">Membrane</keyword>
<keyword evidence="2" id="KW-0812">Transmembrane</keyword>
<reference evidence="3 4" key="1">
    <citation type="submission" date="2021-03" db="EMBL/GenBank/DDBJ databases">
        <title>Genomic Encyclopedia of Type Strains, Phase IV (KMG-IV): sequencing the most valuable type-strain genomes for metagenomic binning, comparative biology and taxonomic classification.</title>
        <authorList>
            <person name="Goeker M."/>
        </authorList>
    </citation>
    <scope>NUCLEOTIDE SEQUENCE [LARGE SCALE GENOMIC DNA]</scope>
    <source>
        <strain evidence="3 4">DSM 26048</strain>
    </source>
</reference>
<protein>
    <submittedName>
        <fullName evidence="3">Uncharacterized protein</fullName>
    </submittedName>
</protein>
<feature type="transmembrane region" description="Helical" evidence="2">
    <location>
        <begin position="44"/>
        <end position="63"/>
    </location>
</feature>
<sequence length="68" mass="8167">MRSTEHREIPDDMMPNMQDEDEDSYYLPPRKVIHPSENSKWTKIFYQTLLWLFILLVVGLTIWGTRLA</sequence>